<dbReference type="NCBIfam" id="TIGR00805">
    <property type="entry name" value="oat"/>
    <property type="match status" value="1"/>
</dbReference>
<comment type="subcellular location">
    <subcellularLocation>
        <location evidence="1 8">Cell membrane</location>
        <topology evidence="1 8">Multi-pass membrane protein</topology>
    </subcellularLocation>
</comment>
<feature type="transmembrane region" description="Helical" evidence="8">
    <location>
        <begin position="367"/>
        <end position="390"/>
    </location>
</feature>
<dbReference type="InterPro" id="IPR002350">
    <property type="entry name" value="Kazal_dom"/>
</dbReference>
<evidence type="ECO:0000256" key="2">
    <source>
        <dbReference type="ARBA" id="ARBA00009657"/>
    </source>
</evidence>
<evidence type="ECO:0000256" key="5">
    <source>
        <dbReference type="ARBA" id="ARBA00022989"/>
    </source>
</evidence>
<dbReference type="Pfam" id="PF07648">
    <property type="entry name" value="Kazal_2"/>
    <property type="match status" value="1"/>
</dbReference>
<keyword evidence="5 8" id="KW-1133">Transmembrane helix</keyword>
<organism evidence="10 11">
    <name type="scientific">Branchiostoma belcheri</name>
    <name type="common">Amphioxus</name>
    <dbReference type="NCBI Taxonomy" id="7741"/>
    <lineage>
        <taxon>Eukaryota</taxon>
        <taxon>Metazoa</taxon>
        <taxon>Chordata</taxon>
        <taxon>Cephalochordata</taxon>
        <taxon>Leptocardii</taxon>
        <taxon>Amphioxiformes</taxon>
        <taxon>Branchiostomatidae</taxon>
        <taxon>Branchiostoma</taxon>
    </lineage>
</organism>
<keyword evidence="8" id="KW-0406">Ion transport</keyword>
<keyword evidence="10" id="KW-1185">Reference proteome</keyword>
<dbReference type="PANTHER" id="PTHR11388">
    <property type="entry name" value="ORGANIC ANION TRANSPORTER"/>
    <property type="match status" value="1"/>
</dbReference>
<keyword evidence="3" id="KW-1003">Cell membrane</keyword>
<keyword evidence="4 8" id="KW-0812">Transmembrane</keyword>
<dbReference type="GO" id="GO:0043252">
    <property type="term" value="P:sodium-independent organic anion transport"/>
    <property type="evidence" value="ECO:0007669"/>
    <property type="project" value="TreeGrafter"/>
</dbReference>
<name>A0A6P4ZJW6_BRABE</name>
<dbReference type="GO" id="GO:0006811">
    <property type="term" value="P:monoatomic ion transport"/>
    <property type="evidence" value="ECO:0007669"/>
    <property type="project" value="UniProtKB-KW"/>
</dbReference>
<feature type="transmembrane region" description="Helical" evidence="8">
    <location>
        <begin position="672"/>
        <end position="695"/>
    </location>
</feature>
<dbReference type="GO" id="GO:0015347">
    <property type="term" value="F:sodium-independent organic anion transmembrane transporter activity"/>
    <property type="evidence" value="ECO:0007669"/>
    <property type="project" value="TreeGrafter"/>
</dbReference>
<dbReference type="SUPFAM" id="SSF103473">
    <property type="entry name" value="MFS general substrate transporter"/>
    <property type="match status" value="2"/>
</dbReference>
<evidence type="ECO:0000313" key="11">
    <source>
        <dbReference type="RefSeq" id="XP_019637083.1"/>
    </source>
</evidence>
<gene>
    <name evidence="11" type="primary">LOC109479543</name>
</gene>
<accession>A0A6P4ZJW6</accession>
<evidence type="ECO:0000256" key="7">
    <source>
        <dbReference type="ARBA" id="ARBA00023157"/>
    </source>
</evidence>
<sequence>MSMFSSLPDLRQMALHQNGRPLLDVTPRYEPFKTTGEIREEKKENFRFGWFGFTPDFLQVFNTSRWLLFFVGVAGALECTSNFGFIPGIISTLERRFEMSSSRSGFIVSSYQIFALITVPFITHIAGKTHKGKWLGAVTLLYGIGCFLFASPHFLTGRYEAPGSYATNMTASQTTNTLCQPSSNGSVPEQCTTKTTQSFSELSNYLYVFVVAQFFLSQCGGSLFTVGIAFMDENVKKKVSGLYVAIMFTTVCIGPTIGYVIIGRLLSLYVEWPSEDGYSAGLTPMDPRWIGNWWLGFPVLGTLGILVAIPLFGFPRKLPGKYKLPTKTAECDVTKADDDDETLSIIGKIRPALTDLFKSLLDLGRSYSYVLLTVGVSFDAMSSSGIFAFAPKVCEILFGLPVTSSVLYFGLSMIPGFAIGSLLGGWISKKIGVDCKKLLRHILTIYTIAGMGIFVYLMYCREPQKAYAQLNSGYHNEELYQCFFADCMPVCISMTCATECGCADSLYDPVCGGNGVEYQSPCHAGCAAKNHTTMVSISLPVYSNCSCITSSRMQDNTTAYVTTGVTSTATHGACARDCAAYSVPLFFTILFLMGMIGALAAPSYMAATLRLVPPRHRAFGLGMQRCLIRIIGTIPGPMIYGYAMDNACVQWQTSCGQRGACLVYDSRKVGLFVFGLAFGLRILGASIIALSYLVYKPNVEEEKFDNADDTKFTNGDVKETK</sequence>
<dbReference type="PANTHER" id="PTHR11388:SF100">
    <property type="entry name" value="SOLUTE CARRIER ORGANIC ANION TRANSPORTER FAMILY MEMBER 4A1"/>
    <property type="match status" value="1"/>
</dbReference>
<dbReference type="Pfam" id="PF03137">
    <property type="entry name" value="OATP"/>
    <property type="match status" value="1"/>
</dbReference>
<evidence type="ECO:0000256" key="3">
    <source>
        <dbReference type="ARBA" id="ARBA00022475"/>
    </source>
</evidence>
<dbReference type="KEGG" id="bbel:109479543"/>
<dbReference type="InterPro" id="IPR004156">
    <property type="entry name" value="OATP"/>
</dbReference>
<feature type="transmembrane region" description="Helical" evidence="8">
    <location>
        <begin position="242"/>
        <end position="262"/>
    </location>
</feature>
<dbReference type="Proteomes" id="UP000515135">
    <property type="component" value="Unplaced"/>
</dbReference>
<evidence type="ECO:0000256" key="1">
    <source>
        <dbReference type="ARBA" id="ARBA00004651"/>
    </source>
</evidence>
<dbReference type="GeneID" id="109479543"/>
<evidence type="ECO:0000313" key="10">
    <source>
        <dbReference type="Proteomes" id="UP000515135"/>
    </source>
</evidence>
<feature type="transmembrane region" description="Helical" evidence="8">
    <location>
        <begin position="406"/>
        <end position="426"/>
    </location>
</feature>
<dbReference type="RefSeq" id="XP_019637083.1">
    <property type="nucleotide sequence ID" value="XM_019781524.1"/>
</dbReference>
<evidence type="ECO:0000256" key="4">
    <source>
        <dbReference type="ARBA" id="ARBA00022692"/>
    </source>
</evidence>
<comment type="similarity">
    <text evidence="2 8">Belongs to the organo anion transporter (TC 2.A.60) family.</text>
</comment>
<keyword evidence="7" id="KW-1015">Disulfide bond</keyword>
<reference evidence="11" key="1">
    <citation type="submission" date="2025-08" db="UniProtKB">
        <authorList>
            <consortium name="RefSeq"/>
        </authorList>
    </citation>
    <scope>IDENTIFICATION</scope>
    <source>
        <tissue evidence="11">Gonad</tissue>
    </source>
</reference>
<protein>
    <recommendedName>
        <fullName evidence="8">Solute carrier organic anion transporter family member</fullName>
    </recommendedName>
</protein>
<keyword evidence="8" id="KW-0813">Transport</keyword>
<dbReference type="Gene3D" id="3.30.60.30">
    <property type="match status" value="1"/>
</dbReference>
<feature type="transmembrane region" description="Helical" evidence="8">
    <location>
        <begin position="205"/>
        <end position="230"/>
    </location>
</feature>
<feature type="domain" description="Kazal-like" evidence="9">
    <location>
        <begin position="488"/>
        <end position="549"/>
    </location>
</feature>
<feature type="transmembrane region" description="Helical" evidence="8">
    <location>
        <begin position="66"/>
        <end position="86"/>
    </location>
</feature>
<dbReference type="AlphaFoldDB" id="A0A6P4ZJW6"/>
<feature type="transmembrane region" description="Helical" evidence="8">
    <location>
        <begin position="626"/>
        <end position="643"/>
    </location>
</feature>
<feature type="transmembrane region" description="Helical" evidence="8">
    <location>
        <begin position="106"/>
        <end position="127"/>
    </location>
</feature>
<evidence type="ECO:0000256" key="8">
    <source>
        <dbReference type="RuleBase" id="RU362056"/>
    </source>
</evidence>
<dbReference type="InterPro" id="IPR036259">
    <property type="entry name" value="MFS_trans_sf"/>
</dbReference>
<dbReference type="OrthoDB" id="5062115at2759"/>
<feature type="transmembrane region" description="Helical" evidence="8">
    <location>
        <begin position="438"/>
        <end position="459"/>
    </location>
</feature>
<feature type="transmembrane region" description="Helical" evidence="8">
    <location>
        <begin position="293"/>
        <end position="314"/>
    </location>
</feature>
<dbReference type="SUPFAM" id="SSF100895">
    <property type="entry name" value="Kazal-type serine protease inhibitors"/>
    <property type="match status" value="1"/>
</dbReference>
<evidence type="ECO:0000259" key="9">
    <source>
        <dbReference type="PROSITE" id="PS51465"/>
    </source>
</evidence>
<keyword evidence="6 8" id="KW-0472">Membrane</keyword>
<dbReference type="Gene3D" id="1.20.1250.20">
    <property type="entry name" value="MFS general substrate transporter like domains"/>
    <property type="match status" value="2"/>
</dbReference>
<dbReference type="GO" id="GO:0016323">
    <property type="term" value="C:basolateral plasma membrane"/>
    <property type="evidence" value="ECO:0007669"/>
    <property type="project" value="TreeGrafter"/>
</dbReference>
<proteinExistence type="inferred from homology"/>
<feature type="transmembrane region" description="Helical" evidence="8">
    <location>
        <begin position="134"/>
        <end position="155"/>
    </location>
</feature>
<dbReference type="InterPro" id="IPR036058">
    <property type="entry name" value="Kazal_dom_sf"/>
</dbReference>
<feature type="transmembrane region" description="Helical" evidence="8">
    <location>
        <begin position="585"/>
        <end position="605"/>
    </location>
</feature>
<dbReference type="PROSITE" id="PS51465">
    <property type="entry name" value="KAZAL_2"/>
    <property type="match status" value="1"/>
</dbReference>
<evidence type="ECO:0000256" key="6">
    <source>
        <dbReference type="ARBA" id="ARBA00023136"/>
    </source>
</evidence>